<name>A0A109QXH4_9MICO</name>
<evidence type="ECO:0000313" key="3">
    <source>
        <dbReference type="EMBL" id="AMB59988.1"/>
    </source>
</evidence>
<dbReference type="KEGG" id="mvd:AWU67_15245"/>
<keyword evidence="4" id="KW-1185">Reference proteome</keyword>
<organism evidence="3 4">
    <name type="scientific">Microterricola viridarii</name>
    <dbReference type="NCBI Taxonomy" id="412690"/>
    <lineage>
        <taxon>Bacteria</taxon>
        <taxon>Bacillati</taxon>
        <taxon>Actinomycetota</taxon>
        <taxon>Actinomycetes</taxon>
        <taxon>Micrococcales</taxon>
        <taxon>Microbacteriaceae</taxon>
        <taxon>Microterricola</taxon>
    </lineage>
</organism>
<dbReference type="Pfam" id="PF13828">
    <property type="entry name" value="DUF4190"/>
    <property type="match status" value="1"/>
</dbReference>
<keyword evidence="1" id="KW-0472">Membrane</keyword>
<keyword evidence="1" id="KW-0812">Transmembrane</keyword>
<reference evidence="4" key="2">
    <citation type="submission" date="2016-01" db="EMBL/GenBank/DDBJ databases">
        <title>First complete genome sequence of a species in the genus Microterricola, an extremophilic cold active enzyme producing strain ERGS5:02 isolated from Sikkim Himalaya.</title>
        <authorList>
            <person name="Kumar R."/>
            <person name="Singh D."/>
            <person name="Swarnkar M.K."/>
        </authorList>
    </citation>
    <scope>NUCLEOTIDE SEQUENCE [LARGE SCALE GENOMIC DNA]</scope>
    <source>
        <strain evidence="4">ERGS5:02</strain>
    </source>
</reference>
<proteinExistence type="predicted"/>
<evidence type="ECO:0000259" key="2">
    <source>
        <dbReference type="Pfam" id="PF13828"/>
    </source>
</evidence>
<feature type="transmembrane region" description="Helical" evidence="1">
    <location>
        <begin position="101"/>
        <end position="123"/>
    </location>
</feature>
<dbReference type="Proteomes" id="UP000058305">
    <property type="component" value="Chromosome"/>
</dbReference>
<protein>
    <recommendedName>
        <fullName evidence="2">DUF4190 domain-containing protein</fullName>
    </recommendedName>
</protein>
<sequence>MESASWEIRGDQLKRLLTMTILLFLALFLAPVAAIVLPTVFVTRAARRRSRAIVDRQLVLADSTNTLAIVGFVLAFFAAVPGVVCSHVSLAQLKRKPEQGWGLAVAGLWIGYSVIACGALFILNGVRAAVSG</sequence>
<feature type="transmembrane region" description="Helical" evidence="1">
    <location>
        <begin position="67"/>
        <end position="89"/>
    </location>
</feature>
<accession>A0A109QXH4</accession>
<evidence type="ECO:0000313" key="4">
    <source>
        <dbReference type="Proteomes" id="UP000058305"/>
    </source>
</evidence>
<gene>
    <name evidence="3" type="ORF">AWU67_15245</name>
</gene>
<keyword evidence="1" id="KW-1133">Transmembrane helix</keyword>
<dbReference type="AlphaFoldDB" id="A0A109QXH4"/>
<feature type="transmembrane region" description="Helical" evidence="1">
    <location>
        <begin position="20"/>
        <end position="46"/>
    </location>
</feature>
<feature type="domain" description="DUF4190" evidence="2">
    <location>
        <begin position="67"/>
        <end position="120"/>
    </location>
</feature>
<dbReference type="InterPro" id="IPR025241">
    <property type="entry name" value="DUF4190"/>
</dbReference>
<reference evidence="3 4" key="1">
    <citation type="journal article" date="2016" name="J. Biotechnol.">
        <title>First complete genome sequence of a species in the genus Microterricola, an extremophilic cold active enzyme producing bacterial strain ERGS5:02 isolated from Sikkim Himalaya.</title>
        <authorList>
            <person name="Himanshu"/>
            <person name="Swarnkar M.K."/>
            <person name="Singh D."/>
            <person name="Kumar R."/>
        </authorList>
    </citation>
    <scope>NUCLEOTIDE SEQUENCE [LARGE SCALE GENOMIC DNA]</scope>
    <source>
        <strain evidence="3 4">ERGS5:02</strain>
    </source>
</reference>
<dbReference type="EMBL" id="CP014145">
    <property type="protein sequence ID" value="AMB59988.1"/>
    <property type="molecule type" value="Genomic_DNA"/>
</dbReference>
<evidence type="ECO:0000256" key="1">
    <source>
        <dbReference type="SAM" id="Phobius"/>
    </source>
</evidence>